<evidence type="ECO:0000256" key="1">
    <source>
        <dbReference type="SAM" id="MobiDB-lite"/>
    </source>
</evidence>
<dbReference type="KEGG" id="sgf:HEP81_01171"/>
<proteinExistence type="predicted"/>
<dbReference type="AlphaFoldDB" id="A0A7H1PTX2"/>
<evidence type="ECO:0000313" key="3">
    <source>
        <dbReference type="Proteomes" id="UP000516422"/>
    </source>
</evidence>
<dbReference type="InterPro" id="IPR045960">
    <property type="entry name" value="DUF6380"/>
</dbReference>
<accession>A0A7H1PTX2</accession>
<feature type="region of interest" description="Disordered" evidence="1">
    <location>
        <begin position="1"/>
        <end position="42"/>
    </location>
</feature>
<evidence type="ECO:0000313" key="2">
    <source>
        <dbReference type="EMBL" id="QNT91502.1"/>
    </source>
</evidence>
<dbReference type="RefSeq" id="WP_220511668.1">
    <property type="nucleotide sequence ID" value="NZ_CP051006.1"/>
</dbReference>
<dbReference type="Pfam" id="PF19907">
    <property type="entry name" value="DUF6380"/>
    <property type="match status" value="1"/>
</dbReference>
<sequence length="42" mass="4635">MDLTEPADFHRATPRHGVASLTATTVRAPFNQHGRHARKDAP</sequence>
<protein>
    <submittedName>
        <fullName evidence="2">Uncharacterized protein</fullName>
    </submittedName>
</protein>
<feature type="compositionally biased region" description="Basic residues" evidence="1">
    <location>
        <begin position="33"/>
        <end position="42"/>
    </location>
</feature>
<organism evidence="2 3">
    <name type="scientific">Streptomyces griseofuscus</name>
    <dbReference type="NCBI Taxonomy" id="146922"/>
    <lineage>
        <taxon>Bacteria</taxon>
        <taxon>Bacillati</taxon>
        <taxon>Actinomycetota</taxon>
        <taxon>Actinomycetes</taxon>
        <taxon>Kitasatosporales</taxon>
        <taxon>Streptomycetaceae</taxon>
        <taxon>Streptomyces</taxon>
    </lineage>
</organism>
<dbReference type="Proteomes" id="UP000516422">
    <property type="component" value="Chromosome"/>
</dbReference>
<dbReference type="GeneID" id="99971372"/>
<reference evidence="2 3" key="1">
    <citation type="submission" date="2020-04" db="EMBL/GenBank/DDBJ databases">
        <title>Characterization and engineering of Streptomyces griseofuscus DSM40191 as a potential heterologous host for expression of BGCs.</title>
        <authorList>
            <person name="Gren T."/>
            <person name="Whitford C.M."/>
            <person name="Mohite O.S."/>
            <person name="Joergensen T.S."/>
            <person name="Nielsen J.B."/>
            <person name="Lee S.Y."/>
            <person name="Weber T."/>
        </authorList>
    </citation>
    <scope>NUCLEOTIDE SEQUENCE [LARGE SCALE GENOMIC DNA]</scope>
    <source>
        <strain evidence="2 3">DSM 40191</strain>
    </source>
</reference>
<gene>
    <name evidence="2" type="ORF">HEP81_01171</name>
</gene>
<name>A0A7H1PTX2_9ACTN</name>
<dbReference type="EMBL" id="CP051006">
    <property type="protein sequence ID" value="QNT91502.1"/>
    <property type="molecule type" value="Genomic_DNA"/>
</dbReference>